<dbReference type="PANTHER" id="PTHR11662:SF285">
    <property type="entry name" value="HEXURONATE TRANSPORTER"/>
    <property type="match status" value="1"/>
</dbReference>
<dbReference type="InterPro" id="IPR011701">
    <property type="entry name" value="MFS"/>
</dbReference>
<dbReference type="OrthoDB" id="9794076at2"/>
<dbReference type="KEGG" id="sphc:CVN68_00425"/>
<gene>
    <name evidence="7" type="ORF">CVN68_00425</name>
</gene>
<evidence type="ECO:0000313" key="8">
    <source>
        <dbReference type="Proteomes" id="UP000229081"/>
    </source>
</evidence>
<name>A0A2K8MDL6_9SPHN</name>
<dbReference type="AlphaFoldDB" id="A0A2K8MDL6"/>
<evidence type="ECO:0000313" key="7">
    <source>
        <dbReference type="EMBL" id="ATY30646.1"/>
    </source>
</evidence>
<evidence type="ECO:0000256" key="5">
    <source>
        <dbReference type="SAM" id="Phobius"/>
    </source>
</evidence>
<proteinExistence type="predicted"/>
<feature type="transmembrane region" description="Helical" evidence="5">
    <location>
        <begin position="319"/>
        <end position="337"/>
    </location>
</feature>
<feature type="transmembrane region" description="Helical" evidence="5">
    <location>
        <begin position="489"/>
        <end position="510"/>
    </location>
</feature>
<dbReference type="InterPro" id="IPR036259">
    <property type="entry name" value="MFS_trans_sf"/>
</dbReference>
<accession>A0A2K8MDL6</accession>
<feature type="transmembrane region" description="Helical" evidence="5">
    <location>
        <begin position="91"/>
        <end position="112"/>
    </location>
</feature>
<dbReference type="InterPro" id="IPR020846">
    <property type="entry name" value="MFS_dom"/>
</dbReference>
<keyword evidence="2 5" id="KW-0812">Transmembrane</keyword>
<keyword evidence="3 5" id="KW-1133">Transmembrane helix</keyword>
<evidence type="ECO:0000256" key="2">
    <source>
        <dbReference type="ARBA" id="ARBA00022692"/>
    </source>
</evidence>
<evidence type="ECO:0000256" key="3">
    <source>
        <dbReference type="ARBA" id="ARBA00022989"/>
    </source>
</evidence>
<organism evidence="7 8">
    <name type="scientific">Sphingomonas psychrotolerans</name>
    <dbReference type="NCBI Taxonomy" id="1327635"/>
    <lineage>
        <taxon>Bacteria</taxon>
        <taxon>Pseudomonadati</taxon>
        <taxon>Pseudomonadota</taxon>
        <taxon>Alphaproteobacteria</taxon>
        <taxon>Sphingomonadales</taxon>
        <taxon>Sphingomonadaceae</taxon>
        <taxon>Sphingomonas</taxon>
    </lineage>
</organism>
<dbReference type="PANTHER" id="PTHR11662">
    <property type="entry name" value="SOLUTE CARRIER FAMILY 17"/>
    <property type="match status" value="1"/>
</dbReference>
<feature type="transmembrane region" description="Helical" evidence="5">
    <location>
        <begin position="443"/>
        <end position="464"/>
    </location>
</feature>
<feature type="transmembrane region" description="Helical" evidence="5">
    <location>
        <begin position="19"/>
        <end position="36"/>
    </location>
</feature>
<sequence length="517" mass="55538">MSDARGATIAGAADRIGRYRWVIVGLLFAATAINYIDRQMIGLLKPIMMEDPALHMDERTYADVVVWFQIAYAVGYLGFGKVVDVIGARLGYAAAVIIWTIAHVAHGGAYSVTQFALARFSLGIGESGNFPAGVKSVAQWFPQKERAYAIGLFNAGANVGAILTPLIVYVMISHLEMSWRTVFISTGIFGVIWLIAWLAIYRDDPATHPKVGSSELAHITQDPADPDVKTPGLWLRLLATRETWAFALGKFFIDPIWWFYLFWLPGFLGAQYGLDLKTWSTPTAALALGAIYLISDVGSIFGGWLSGRLMKAGMTVNKARKLTMLICAFCVLPVVFATSVDNLWVSVILIGIAAAAHQGFSANLYTLPSDTFPRFAVGAVIGIGGTVGAIGGALFSKYSGDILDRVGSYAPMFIAAGAAYFLAILSVHLLTPRLERVESFHRSTPWGVIVSVAAGLGGVIVFLASGKNVEGCVPVWMGVASPCFQTGTYWTILGMFGAVAIVAIVANALFRDKSPQA</sequence>
<feature type="transmembrane region" description="Helical" evidence="5">
    <location>
        <begin position="284"/>
        <end position="307"/>
    </location>
</feature>
<dbReference type="CDD" id="cd17319">
    <property type="entry name" value="MFS_ExuT_GudP_like"/>
    <property type="match status" value="1"/>
</dbReference>
<dbReference type="EMBL" id="CP024923">
    <property type="protein sequence ID" value="ATY30646.1"/>
    <property type="molecule type" value="Genomic_DNA"/>
</dbReference>
<protein>
    <submittedName>
        <fullName evidence="7">MFS transporter</fullName>
    </submittedName>
</protein>
<feature type="transmembrane region" description="Helical" evidence="5">
    <location>
        <begin position="244"/>
        <end position="264"/>
    </location>
</feature>
<dbReference type="Pfam" id="PF07690">
    <property type="entry name" value="MFS_1"/>
    <property type="match status" value="1"/>
</dbReference>
<dbReference type="Gene3D" id="1.20.1250.20">
    <property type="entry name" value="MFS general substrate transporter like domains"/>
    <property type="match status" value="2"/>
</dbReference>
<keyword evidence="8" id="KW-1185">Reference proteome</keyword>
<dbReference type="PROSITE" id="PS50850">
    <property type="entry name" value="MFS"/>
    <property type="match status" value="1"/>
</dbReference>
<feature type="transmembrane region" description="Helical" evidence="5">
    <location>
        <begin position="408"/>
        <end position="431"/>
    </location>
</feature>
<dbReference type="SUPFAM" id="SSF103473">
    <property type="entry name" value="MFS general substrate transporter"/>
    <property type="match status" value="1"/>
</dbReference>
<keyword evidence="4 5" id="KW-0472">Membrane</keyword>
<comment type="subcellular location">
    <subcellularLocation>
        <location evidence="1">Membrane</location>
        <topology evidence="1">Multi-pass membrane protein</topology>
    </subcellularLocation>
</comment>
<dbReference type="GO" id="GO:0015134">
    <property type="term" value="F:hexuronate transmembrane transporter activity"/>
    <property type="evidence" value="ECO:0007669"/>
    <property type="project" value="TreeGrafter"/>
</dbReference>
<evidence type="ECO:0000256" key="1">
    <source>
        <dbReference type="ARBA" id="ARBA00004141"/>
    </source>
</evidence>
<feature type="domain" description="Major facilitator superfamily (MFS) profile" evidence="6">
    <location>
        <begin position="23"/>
        <end position="435"/>
    </location>
</feature>
<dbReference type="InterPro" id="IPR050382">
    <property type="entry name" value="MFS_Na/Anion_cotransporter"/>
</dbReference>
<reference evidence="7 8" key="1">
    <citation type="submission" date="2017-11" db="EMBL/GenBank/DDBJ databases">
        <title>Complete genome sequence of Sphingomonas sp. Strain Cra20, a psychrotolerant potential plant growth promoting rhizobacteria.</title>
        <authorList>
            <person name="Luo Y."/>
        </authorList>
    </citation>
    <scope>NUCLEOTIDE SEQUENCE [LARGE SCALE GENOMIC DNA]</scope>
    <source>
        <strain evidence="7 8">Cra20</strain>
    </source>
</reference>
<dbReference type="Proteomes" id="UP000229081">
    <property type="component" value="Chromosome"/>
</dbReference>
<feature type="transmembrane region" description="Helical" evidence="5">
    <location>
        <begin position="178"/>
        <end position="200"/>
    </location>
</feature>
<evidence type="ECO:0000259" key="6">
    <source>
        <dbReference type="PROSITE" id="PS50850"/>
    </source>
</evidence>
<dbReference type="GO" id="GO:0016020">
    <property type="term" value="C:membrane"/>
    <property type="evidence" value="ECO:0007669"/>
    <property type="project" value="UniProtKB-SubCell"/>
</dbReference>
<feature type="transmembrane region" description="Helical" evidence="5">
    <location>
        <begin position="375"/>
        <end position="396"/>
    </location>
</feature>
<feature type="transmembrane region" description="Helical" evidence="5">
    <location>
        <begin position="343"/>
        <end position="363"/>
    </location>
</feature>
<evidence type="ECO:0000256" key="4">
    <source>
        <dbReference type="ARBA" id="ARBA00023136"/>
    </source>
</evidence>
<feature type="transmembrane region" description="Helical" evidence="5">
    <location>
        <begin position="148"/>
        <end position="172"/>
    </location>
</feature>